<evidence type="ECO:0000256" key="3">
    <source>
        <dbReference type="ARBA" id="ARBA00022598"/>
    </source>
</evidence>
<dbReference type="NCBIfam" id="TIGR02779">
    <property type="entry name" value="NHEJ_ligase_lig"/>
    <property type="match status" value="1"/>
</dbReference>
<dbReference type="EMBL" id="JBHUHZ010000003">
    <property type="protein sequence ID" value="MFD2163896.1"/>
    <property type="molecule type" value="Genomic_DNA"/>
</dbReference>
<name>A0ABW4ZQ18_9SPHI</name>
<dbReference type="SUPFAM" id="SSF56091">
    <property type="entry name" value="DNA ligase/mRNA capping enzyme, catalytic domain"/>
    <property type="match status" value="1"/>
</dbReference>
<keyword evidence="12" id="KW-0067">ATP-binding</keyword>
<keyword evidence="14" id="KW-0238">DNA-binding</keyword>
<organism evidence="23 24">
    <name type="scientific">Paradesertivirga mongoliensis</name>
    <dbReference type="NCBI Taxonomy" id="2100740"/>
    <lineage>
        <taxon>Bacteria</taxon>
        <taxon>Pseudomonadati</taxon>
        <taxon>Bacteroidota</taxon>
        <taxon>Sphingobacteriia</taxon>
        <taxon>Sphingobacteriales</taxon>
        <taxon>Sphingobacteriaceae</taxon>
        <taxon>Paradesertivirga</taxon>
    </lineage>
</organism>
<dbReference type="EC" id="6.5.1.1" evidence="2"/>
<dbReference type="Pfam" id="PF04679">
    <property type="entry name" value="DNA_ligase_A_C"/>
    <property type="match status" value="1"/>
</dbReference>
<evidence type="ECO:0000256" key="2">
    <source>
        <dbReference type="ARBA" id="ARBA00012727"/>
    </source>
</evidence>
<keyword evidence="9" id="KW-0227">DNA damage</keyword>
<feature type="compositionally biased region" description="Polar residues" evidence="21">
    <location>
        <begin position="516"/>
        <end position="531"/>
    </location>
</feature>
<dbReference type="Gene3D" id="2.40.50.140">
    <property type="entry name" value="Nucleic acid-binding proteins"/>
    <property type="match status" value="1"/>
</dbReference>
<dbReference type="Gene3D" id="3.90.920.10">
    <property type="entry name" value="DNA primase, PRIM domain"/>
    <property type="match status" value="1"/>
</dbReference>
<evidence type="ECO:0000256" key="7">
    <source>
        <dbReference type="ARBA" id="ARBA00022723"/>
    </source>
</evidence>
<protein>
    <recommendedName>
        <fullName evidence="2">DNA ligase (ATP)</fullName>
        <ecNumber evidence="2">6.5.1.1</ecNumber>
    </recommendedName>
    <alternativeName>
        <fullName evidence="19">NHEJ DNA polymerase</fullName>
    </alternativeName>
</protein>
<dbReference type="InterPro" id="IPR014143">
    <property type="entry name" value="NHEJ_ligase_prk"/>
</dbReference>
<dbReference type="InterPro" id="IPR016059">
    <property type="entry name" value="DNA_ligase_ATP-dep_CS"/>
</dbReference>
<keyword evidence="10" id="KW-0378">Hydrolase</keyword>
<keyword evidence="6" id="KW-0540">Nuclease</keyword>
<evidence type="ECO:0000256" key="1">
    <source>
        <dbReference type="ARBA" id="ARBA00001936"/>
    </source>
</evidence>
<dbReference type="InterPro" id="IPR012310">
    <property type="entry name" value="DNA_ligase_ATP-dep_cent"/>
</dbReference>
<evidence type="ECO:0000256" key="12">
    <source>
        <dbReference type="ARBA" id="ARBA00022840"/>
    </source>
</evidence>
<keyword evidence="13" id="KW-0239">DNA-directed DNA polymerase</keyword>
<keyword evidence="8" id="KW-0547">Nucleotide-binding</keyword>
<comment type="caution">
    <text evidence="23">The sequence shown here is derived from an EMBL/GenBank/DDBJ whole genome shotgun (WGS) entry which is preliminary data.</text>
</comment>
<evidence type="ECO:0000256" key="10">
    <source>
        <dbReference type="ARBA" id="ARBA00022801"/>
    </source>
</evidence>
<proteinExistence type="predicted"/>
<dbReference type="Pfam" id="PF01068">
    <property type="entry name" value="DNA_ligase_A_M"/>
    <property type="match status" value="1"/>
</dbReference>
<keyword evidence="3 23" id="KW-0436">Ligase</keyword>
<dbReference type="InterPro" id="IPR014146">
    <property type="entry name" value="LigD_ligase_dom"/>
</dbReference>
<keyword evidence="16" id="KW-0234">DNA repair</keyword>
<accession>A0ABW4ZQ18</accession>
<evidence type="ECO:0000256" key="6">
    <source>
        <dbReference type="ARBA" id="ARBA00022722"/>
    </source>
</evidence>
<evidence type="ECO:0000259" key="22">
    <source>
        <dbReference type="PROSITE" id="PS50160"/>
    </source>
</evidence>
<dbReference type="InterPro" id="IPR014145">
    <property type="entry name" value="LigD_pol_dom"/>
</dbReference>
<dbReference type="SUPFAM" id="SSF50249">
    <property type="entry name" value="Nucleic acid-binding proteins"/>
    <property type="match status" value="1"/>
</dbReference>
<dbReference type="GO" id="GO:0003910">
    <property type="term" value="F:DNA ligase (ATP) activity"/>
    <property type="evidence" value="ECO:0007669"/>
    <property type="project" value="UniProtKB-EC"/>
</dbReference>
<comment type="catalytic activity">
    <reaction evidence="20">
        <text>ATP + (deoxyribonucleotide)n-3'-hydroxyl + 5'-phospho-(deoxyribonucleotide)m = (deoxyribonucleotide)n+m + AMP + diphosphate.</text>
        <dbReference type="EC" id="6.5.1.1"/>
    </reaction>
</comment>
<feature type="domain" description="ATP-dependent DNA ligase family profile" evidence="22">
    <location>
        <begin position="308"/>
        <end position="445"/>
    </location>
</feature>
<keyword evidence="15" id="KW-0233">DNA recombination</keyword>
<dbReference type="RefSeq" id="WP_255904935.1">
    <property type="nucleotide sequence ID" value="NZ_JAFMZO010000004.1"/>
</dbReference>
<evidence type="ECO:0000256" key="11">
    <source>
        <dbReference type="ARBA" id="ARBA00022839"/>
    </source>
</evidence>
<evidence type="ECO:0000256" key="19">
    <source>
        <dbReference type="ARBA" id="ARBA00029943"/>
    </source>
</evidence>
<evidence type="ECO:0000313" key="23">
    <source>
        <dbReference type="EMBL" id="MFD2163896.1"/>
    </source>
</evidence>
<dbReference type="PROSITE" id="PS50160">
    <property type="entry name" value="DNA_LIGASE_A3"/>
    <property type="match status" value="1"/>
</dbReference>
<comment type="cofactor">
    <cofactor evidence="1">
        <name>Mn(2+)</name>
        <dbReference type="ChEBI" id="CHEBI:29035"/>
    </cofactor>
</comment>
<evidence type="ECO:0000256" key="5">
    <source>
        <dbReference type="ARBA" id="ARBA00022695"/>
    </source>
</evidence>
<evidence type="ECO:0000256" key="15">
    <source>
        <dbReference type="ARBA" id="ARBA00023172"/>
    </source>
</evidence>
<feature type="region of interest" description="Disordered" evidence="21">
    <location>
        <begin position="1"/>
        <end position="28"/>
    </location>
</feature>
<dbReference type="Pfam" id="PF13298">
    <property type="entry name" value="LigD_N"/>
    <property type="match status" value="1"/>
</dbReference>
<dbReference type="InterPro" id="IPR012309">
    <property type="entry name" value="DNA_ligase_ATP-dep_C"/>
</dbReference>
<evidence type="ECO:0000256" key="8">
    <source>
        <dbReference type="ARBA" id="ARBA00022741"/>
    </source>
</evidence>
<evidence type="ECO:0000256" key="18">
    <source>
        <dbReference type="ARBA" id="ARBA00023268"/>
    </source>
</evidence>
<dbReference type="PANTHER" id="PTHR42705:SF2">
    <property type="entry name" value="BIFUNCTIONAL NON-HOMOLOGOUS END JOINING PROTEIN LIGD"/>
    <property type="match status" value="1"/>
</dbReference>
<evidence type="ECO:0000313" key="24">
    <source>
        <dbReference type="Proteomes" id="UP001597387"/>
    </source>
</evidence>
<dbReference type="Gene3D" id="3.30.470.30">
    <property type="entry name" value="DNA ligase/mRNA capping enzyme"/>
    <property type="match status" value="1"/>
</dbReference>
<feature type="compositionally biased region" description="Polar residues" evidence="21">
    <location>
        <begin position="12"/>
        <end position="27"/>
    </location>
</feature>
<dbReference type="CDD" id="cd07971">
    <property type="entry name" value="OBF_DNA_ligase_LigD"/>
    <property type="match status" value="1"/>
</dbReference>
<dbReference type="PANTHER" id="PTHR42705">
    <property type="entry name" value="BIFUNCTIONAL NON-HOMOLOGOUS END JOINING PROTEIN LIGD"/>
    <property type="match status" value="1"/>
</dbReference>
<dbReference type="PROSITE" id="PS00333">
    <property type="entry name" value="DNA_LIGASE_A2"/>
    <property type="match status" value="1"/>
</dbReference>
<dbReference type="NCBIfam" id="TIGR02778">
    <property type="entry name" value="ligD_pol"/>
    <property type="match status" value="1"/>
</dbReference>
<dbReference type="InterPro" id="IPR012340">
    <property type="entry name" value="NA-bd_OB-fold"/>
</dbReference>
<keyword evidence="4" id="KW-0808">Transferase</keyword>
<evidence type="ECO:0000256" key="21">
    <source>
        <dbReference type="SAM" id="MobiDB-lite"/>
    </source>
</evidence>
<dbReference type="CDD" id="cd07906">
    <property type="entry name" value="Adenylation_DNA_ligase_LigD_LigC"/>
    <property type="match status" value="1"/>
</dbReference>
<feature type="region of interest" description="Disordered" evidence="21">
    <location>
        <begin position="516"/>
        <end position="552"/>
    </location>
</feature>
<keyword evidence="18" id="KW-0511">Multifunctional enzyme</keyword>
<dbReference type="Proteomes" id="UP001597387">
    <property type="component" value="Unassembled WGS sequence"/>
</dbReference>
<dbReference type="NCBIfam" id="TIGR02777">
    <property type="entry name" value="LigD_PE_dom"/>
    <property type="match status" value="1"/>
</dbReference>
<evidence type="ECO:0000256" key="4">
    <source>
        <dbReference type="ARBA" id="ARBA00022679"/>
    </source>
</evidence>
<dbReference type="NCBIfam" id="TIGR02776">
    <property type="entry name" value="NHEJ_ligase_prk"/>
    <property type="match status" value="1"/>
</dbReference>
<evidence type="ECO:0000256" key="20">
    <source>
        <dbReference type="ARBA" id="ARBA00034003"/>
    </source>
</evidence>
<dbReference type="InterPro" id="IPR014144">
    <property type="entry name" value="LigD_PE_domain"/>
</dbReference>
<keyword evidence="5" id="KW-0548">Nucleotidyltransferase</keyword>
<keyword evidence="7" id="KW-0479">Metal-binding</keyword>
<evidence type="ECO:0000256" key="9">
    <source>
        <dbReference type="ARBA" id="ARBA00022763"/>
    </source>
</evidence>
<keyword evidence="11" id="KW-0269">Exonuclease</keyword>
<dbReference type="Pfam" id="PF21686">
    <property type="entry name" value="LigD_Prim-Pol"/>
    <property type="match status" value="1"/>
</dbReference>
<evidence type="ECO:0000256" key="14">
    <source>
        <dbReference type="ARBA" id="ARBA00023125"/>
    </source>
</evidence>
<dbReference type="InterPro" id="IPR052171">
    <property type="entry name" value="NHEJ_LigD"/>
</dbReference>
<keyword evidence="17" id="KW-0464">Manganese</keyword>
<keyword evidence="24" id="KW-1185">Reference proteome</keyword>
<dbReference type="Gene3D" id="3.30.1490.70">
    <property type="match status" value="1"/>
</dbReference>
<evidence type="ECO:0000256" key="13">
    <source>
        <dbReference type="ARBA" id="ARBA00022932"/>
    </source>
</evidence>
<reference evidence="24" key="1">
    <citation type="journal article" date="2019" name="Int. J. Syst. Evol. Microbiol.">
        <title>The Global Catalogue of Microorganisms (GCM) 10K type strain sequencing project: providing services to taxonomists for standard genome sequencing and annotation.</title>
        <authorList>
            <consortium name="The Broad Institute Genomics Platform"/>
            <consortium name="The Broad Institute Genome Sequencing Center for Infectious Disease"/>
            <person name="Wu L."/>
            <person name="Ma J."/>
        </authorList>
    </citation>
    <scope>NUCLEOTIDE SEQUENCE [LARGE SCALE GENOMIC DNA]</scope>
    <source>
        <strain evidence="24">KCTC 42217</strain>
    </source>
</reference>
<gene>
    <name evidence="23" type="primary">ligD</name>
    <name evidence="23" type="ORF">ACFSJU_15920</name>
</gene>
<dbReference type="CDD" id="cd04865">
    <property type="entry name" value="LigD_Pol_like_2"/>
    <property type="match status" value="1"/>
</dbReference>
<evidence type="ECO:0000256" key="17">
    <source>
        <dbReference type="ARBA" id="ARBA00023211"/>
    </source>
</evidence>
<evidence type="ECO:0000256" key="16">
    <source>
        <dbReference type="ARBA" id="ARBA00023204"/>
    </source>
</evidence>
<sequence>MGLTEYNKKRTFSNTPEPKANKNTSKGSLRFVVQRHHASRLHYDFRLELDGVLKSWAVPKGPSLNPKDKRLAMMVEDHPYSYRTFEGTIPEGNYGAGVVTIFDEGTYEAIDGTSGETALKKGLNSGDLKFRLHGRILNGEFALIKLKNSEDNAWLLIKHKDEFSTDKNFDSEELVSDKIKKEGLARKTKKQSNSAAIATEKIIEKTPVIKDKPSKEISYKPMLAKLSADVFDDERWIYEKKLDGYRAIAYAGSEVKLISRNGIDFSHKYRNIINALKQIKTDAVLDGELVAEDDSGKSDFQNLQNYATKSKQVTLKYYAFDLLALNGHDLRQLELIKRKQLLKVLVEQLANPLIIYSEHIEKTGIKLFAEAEENGWEGIIAKDGSSTYESNKRSDRWLKFKLQNSQEAIIIGYSKPAGSRKYFGSLVLAMYEQKELVYIGNCGTGFNETTLKEVYSKMNALASDTKPVRQKVPNERTITWIIPELVCEVTFSEWTGDKHLRHPVFKGLRYDKGNNEVQQEIPETSRAPSKTTRMKTTKEKGANSNTQESLNDKEEVYGKKTLKLTNLNKLYWKKEGITKGQLIEYYRSVSNYILPFLKDRPLSLNRHPNGIDAPNFFQKDLDTDQIPDWIQYQPMYSESNDKDIDYLICNDLPTLLWMANLGCIEINPWLSTYKKAENPVFAVMDLDPNDVDDFTEVVRVALTAKELLTQMGIKPWIKTSGSRGLHIFIHVGQQYDYDIIKDFIHYLGQMIMKHHPETTSLERSPSKRKNKIYLDFLQNRRGQTIAAPYSARPKPGATVSTPLDWDEVNEQLNIKVFTIFNTLKRIQDSGDLWKDITKEKTDLKSALSSMK</sequence>